<name>A0A2U2D1T2_9PSED</name>
<reference evidence="1 2" key="1">
    <citation type="submission" date="2018-05" db="EMBL/GenBank/DDBJ databases">
        <title>Genome sequences of two Antarctic strains of Pseudomonas prosekii: insights into adaptation to extreme conditions.</title>
        <authorList>
            <person name="Snopkova K."/>
            <person name="Dufkova K."/>
            <person name="Cejkova D."/>
            <person name="Sedlacek I."/>
            <person name="Smajs D."/>
        </authorList>
    </citation>
    <scope>NUCLEOTIDE SEQUENCE [LARGE SCALE GENOMIC DNA]</scope>
    <source>
        <strain evidence="1 2">P2673</strain>
    </source>
</reference>
<dbReference type="EMBL" id="QFAW01000049">
    <property type="protein sequence ID" value="PWE40039.1"/>
    <property type="molecule type" value="Genomic_DNA"/>
</dbReference>
<evidence type="ECO:0000313" key="1">
    <source>
        <dbReference type="EMBL" id="PWE40039.1"/>
    </source>
</evidence>
<dbReference type="OrthoDB" id="7033081at2"/>
<sequence length="73" mass="7780">MEWKGLNKTVNAEGTKGYHASAAKMMTNLNSGETIPLSAGLGLAGFRSVCRAPCSSCRRLRPSAQRSQLDKPA</sequence>
<dbReference type="Proteomes" id="UP000245056">
    <property type="component" value="Unassembled WGS sequence"/>
</dbReference>
<proteinExistence type="predicted"/>
<accession>A0A2U2D1T2</accession>
<organism evidence="1 2">
    <name type="scientific">Pseudomonas prosekii</name>
    <dbReference type="NCBI Taxonomy" id="1148509"/>
    <lineage>
        <taxon>Bacteria</taxon>
        <taxon>Pseudomonadati</taxon>
        <taxon>Pseudomonadota</taxon>
        <taxon>Gammaproteobacteria</taxon>
        <taxon>Pseudomonadales</taxon>
        <taxon>Pseudomonadaceae</taxon>
        <taxon>Pseudomonas</taxon>
    </lineage>
</organism>
<comment type="caution">
    <text evidence="1">The sequence shown here is derived from an EMBL/GenBank/DDBJ whole genome shotgun (WGS) entry which is preliminary data.</text>
</comment>
<protein>
    <submittedName>
        <fullName evidence="1">Uncharacterized protein</fullName>
    </submittedName>
</protein>
<gene>
    <name evidence="1" type="ORF">C9I49_24895</name>
</gene>
<evidence type="ECO:0000313" key="2">
    <source>
        <dbReference type="Proteomes" id="UP000245056"/>
    </source>
</evidence>
<dbReference type="AlphaFoldDB" id="A0A2U2D1T2"/>